<feature type="compositionally biased region" description="Polar residues" evidence="1">
    <location>
        <begin position="1"/>
        <end position="17"/>
    </location>
</feature>
<dbReference type="RefSeq" id="WP_270680018.1">
    <property type="nucleotide sequence ID" value="NZ_JAQFWP010000053.1"/>
</dbReference>
<evidence type="ECO:0008006" key="4">
    <source>
        <dbReference type="Google" id="ProtNLM"/>
    </source>
</evidence>
<feature type="region of interest" description="Disordered" evidence="1">
    <location>
        <begin position="48"/>
        <end position="72"/>
    </location>
</feature>
<organism evidence="2 3">
    <name type="scientific">Nocardiopsis suaedae</name>
    <dbReference type="NCBI Taxonomy" id="3018444"/>
    <lineage>
        <taxon>Bacteria</taxon>
        <taxon>Bacillati</taxon>
        <taxon>Actinomycetota</taxon>
        <taxon>Actinomycetes</taxon>
        <taxon>Streptosporangiales</taxon>
        <taxon>Nocardiopsidaceae</taxon>
        <taxon>Nocardiopsis</taxon>
    </lineage>
</organism>
<name>A0ABT4TRU1_9ACTN</name>
<accession>A0ABT4TRU1</accession>
<evidence type="ECO:0000256" key="1">
    <source>
        <dbReference type="SAM" id="MobiDB-lite"/>
    </source>
</evidence>
<comment type="caution">
    <text evidence="2">The sequence shown here is derived from an EMBL/GenBank/DDBJ whole genome shotgun (WGS) entry which is preliminary data.</text>
</comment>
<dbReference type="EMBL" id="JAQFWP010000053">
    <property type="protein sequence ID" value="MDA2807389.1"/>
    <property type="molecule type" value="Genomic_DNA"/>
</dbReference>
<keyword evidence="3" id="KW-1185">Reference proteome</keyword>
<sequence>MSSPINDTVPLSHTGPATGTPARRRVATALAAGGLTVVLTGCSMLGGDGGEEAAPEGEASPVNAGKVDPGEAEARETIASQDVATLGTDLHIAVHSLARGEKTVELTFSVTNTGEEESEIFHTWLGAASDEYNVSGVKLVDSANGKVHLPARDEDGDCVCSTYGGADELGPGDSILYSATYGAPPQDVETMDVKIPTAGSFDNVPLS</sequence>
<proteinExistence type="predicted"/>
<gene>
    <name evidence="2" type="ORF">O4U47_22975</name>
</gene>
<reference evidence="2" key="1">
    <citation type="submission" date="2023-01" db="EMBL/GenBank/DDBJ databases">
        <title>Draft genome sequence of Nocardiopsis sp. LSu2-4 isolated from halophytes.</title>
        <authorList>
            <person name="Duangmal K."/>
            <person name="Chantavorakit T."/>
        </authorList>
    </citation>
    <scope>NUCLEOTIDE SEQUENCE</scope>
    <source>
        <strain evidence="2">LSu2-4</strain>
    </source>
</reference>
<feature type="region of interest" description="Disordered" evidence="1">
    <location>
        <begin position="1"/>
        <end position="22"/>
    </location>
</feature>
<evidence type="ECO:0000313" key="3">
    <source>
        <dbReference type="Proteomes" id="UP001165685"/>
    </source>
</evidence>
<evidence type="ECO:0000313" key="2">
    <source>
        <dbReference type="EMBL" id="MDA2807389.1"/>
    </source>
</evidence>
<protein>
    <recommendedName>
        <fullName evidence="4">DUF4352 domain-containing protein</fullName>
    </recommendedName>
</protein>
<dbReference type="Proteomes" id="UP001165685">
    <property type="component" value="Unassembled WGS sequence"/>
</dbReference>